<name>A0ABY7TQP8_9SPHN</name>
<dbReference type="InterPro" id="IPR029068">
    <property type="entry name" value="Glyas_Bleomycin-R_OHBP_Dase"/>
</dbReference>
<dbReference type="Pfam" id="PF00903">
    <property type="entry name" value="Glyoxalase"/>
    <property type="match status" value="1"/>
</dbReference>
<feature type="domain" description="VOC" evidence="1">
    <location>
        <begin position="5"/>
        <end position="131"/>
    </location>
</feature>
<dbReference type="PANTHER" id="PTHR21366:SF31">
    <property type="entry name" value="METALLOTHIOL TRANSFERASE FOSB"/>
    <property type="match status" value="1"/>
</dbReference>
<dbReference type="Proteomes" id="UP001220395">
    <property type="component" value="Plasmid unnamed1"/>
</dbReference>
<evidence type="ECO:0000313" key="3">
    <source>
        <dbReference type="Proteomes" id="UP001220395"/>
    </source>
</evidence>
<proteinExistence type="predicted"/>
<dbReference type="SUPFAM" id="SSF54593">
    <property type="entry name" value="Glyoxalase/Bleomycin resistance protein/Dihydroxybiphenyl dioxygenase"/>
    <property type="match status" value="1"/>
</dbReference>
<protein>
    <submittedName>
        <fullName evidence="2">VOC family protein</fullName>
    </submittedName>
</protein>
<geneLocation type="plasmid" evidence="2 3">
    <name>unnamed1</name>
</geneLocation>
<keyword evidence="3" id="KW-1185">Reference proteome</keyword>
<dbReference type="EMBL" id="CP117412">
    <property type="protein sequence ID" value="WCT75559.1"/>
    <property type="molecule type" value="Genomic_DNA"/>
</dbReference>
<dbReference type="PROSITE" id="PS51819">
    <property type="entry name" value="VOC"/>
    <property type="match status" value="1"/>
</dbReference>
<dbReference type="Gene3D" id="3.10.180.10">
    <property type="entry name" value="2,3-Dihydroxybiphenyl 1,2-Dioxygenase, domain 1"/>
    <property type="match status" value="1"/>
</dbReference>
<dbReference type="InterPro" id="IPR004360">
    <property type="entry name" value="Glyas_Fos-R_dOase_dom"/>
</dbReference>
<dbReference type="RefSeq" id="WP_273691602.1">
    <property type="nucleotide sequence ID" value="NZ_CP117412.1"/>
</dbReference>
<accession>A0ABY7TQP8</accession>
<dbReference type="InterPro" id="IPR050383">
    <property type="entry name" value="GlyoxalaseI/FosfomycinResist"/>
</dbReference>
<dbReference type="PANTHER" id="PTHR21366">
    <property type="entry name" value="GLYOXALASE FAMILY PROTEIN"/>
    <property type="match status" value="1"/>
</dbReference>
<evidence type="ECO:0000313" key="2">
    <source>
        <dbReference type="EMBL" id="WCT75559.1"/>
    </source>
</evidence>
<organism evidence="2 3">
    <name type="scientific">Sphingomonas naphthae</name>
    <dbReference type="NCBI Taxonomy" id="1813468"/>
    <lineage>
        <taxon>Bacteria</taxon>
        <taxon>Pseudomonadati</taxon>
        <taxon>Pseudomonadota</taxon>
        <taxon>Alphaproteobacteria</taxon>
        <taxon>Sphingomonadales</taxon>
        <taxon>Sphingomonadaceae</taxon>
        <taxon>Sphingomonas</taxon>
    </lineage>
</organism>
<keyword evidence="2" id="KW-0614">Plasmid</keyword>
<dbReference type="InterPro" id="IPR037523">
    <property type="entry name" value="VOC_core"/>
</dbReference>
<sequence>MKVEAFDHIVLNVRDVEVSAAWYAKALGMGRRDAEADNGSTRTSMMFGATKINLRPVSVSQEAWFTARTPSPGSADLCFLTETPPCTVADHFTAIGVAIEQGPVTEKGARGAIRSVYVRDPDGNLIEVSSYE</sequence>
<evidence type="ECO:0000259" key="1">
    <source>
        <dbReference type="PROSITE" id="PS51819"/>
    </source>
</evidence>
<gene>
    <name evidence="2" type="ORF">PQ455_19595</name>
</gene>
<reference evidence="2 3" key="1">
    <citation type="submission" date="2023-02" db="EMBL/GenBank/DDBJ databases">
        <title>Genome sequence of Sphingomonas naphthae.</title>
        <authorList>
            <person name="Kim S."/>
            <person name="Heo J."/>
            <person name="Kwon S.-W."/>
        </authorList>
    </citation>
    <scope>NUCLEOTIDE SEQUENCE [LARGE SCALE GENOMIC DNA]</scope>
    <source>
        <strain evidence="2 3">KACC 18716</strain>
        <plasmid evidence="2 3">unnamed1</plasmid>
    </source>
</reference>